<protein>
    <submittedName>
        <fullName evidence="1">Uncharacterized protein</fullName>
    </submittedName>
</protein>
<dbReference type="EMBL" id="QPJK01000007">
    <property type="protein sequence ID" value="RCW68548.1"/>
    <property type="molecule type" value="Genomic_DNA"/>
</dbReference>
<name>A0A368XNF4_9BURK</name>
<keyword evidence="2" id="KW-1185">Reference proteome</keyword>
<dbReference type="Proteomes" id="UP000252884">
    <property type="component" value="Unassembled WGS sequence"/>
</dbReference>
<sequence length="299" mass="32505">MPLAGLGLHSIGTRPVVCHCRHIPRVSIVAQGQPVRNCLHIQLSTYLVARICEGTEKNRRGGVGEVDGVVQAVHQVADVVREPVRCKCSFVPHGAFLSCVGLLPRPGGDIRSVKRDRSCGREQLRIAAVCSNVVDIESFCDLRCSRRVHVISRDQEASLLVRAKALSGTLHRWGHQRHSLDGAIRIREVNDSRSKFRPADFPGEPAGETAGVTGTILHQCKLPPDPITTDWRHFPGLRHIAVVSRKQDCTVRHWGLPLQPGFRLVTSATGRLGDRENTLAGSCGSVVPAAATHQSKASA</sequence>
<evidence type="ECO:0000313" key="2">
    <source>
        <dbReference type="Proteomes" id="UP000252884"/>
    </source>
</evidence>
<comment type="caution">
    <text evidence="1">The sequence shown here is derived from an EMBL/GenBank/DDBJ whole genome shotgun (WGS) entry which is preliminary data.</text>
</comment>
<organism evidence="1 2">
    <name type="scientific">Pseudorhodoferax soli</name>
    <dbReference type="NCBI Taxonomy" id="545864"/>
    <lineage>
        <taxon>Bacteria</taxon>
        <taxon>Pseudomonadati</taxon>
        <taxon>Pseudomonadota</taxon>
        <taxon>Betaproteobacteria</taxon>
        <taxon>Burkholderiales</taxon>
        <taxon>Comamonadaceae</taxon>
    </lineage>
</organism>
<dbReference type="AlphaFoldDB" id="A0A368XNF4"/>
<reference evidence="1 2" key="1">
    <citation type="submission" date="2018-07" db="EMBL/GenBank/DDBJ databases">
        <title>Genomic Encyclopedia of Type Strains, Phase IV (KMG-IV): sequencing the most valuable type-strain genomes for metagenomic binning, comparative biology and taxonomic classification.</title>
        <authorList>
            <person name="Goeker M."/>
        </authorList>
    </citation>
    <scope>NUCLEOTIDE SEQUENCE [LARGE SCALE GENOMIC DNA]</scope>
    <source>
        <strain evidence="1 2">DSM 21634</strain>
    </source>
</reference>
<evidence type="ECO:0000313" key="1">
    <source>
        <dbReference type="EMBL" id="RCW68548.1"/>
    </source>
</evidence>
<gene>
    <name evidence="1" type="ORF">DES41_10769</name>
</gene>
<accession>A0A368XNF4</accession>
<proteinExistence type="predicted"/>